<dbReference type="EMBL" id="PUHY01000001">
    <property type="protein sequence ID" value="PQO40495.1"/>
    <property type="molecule type" value="Genomic_DNA"/>
</dbReference>
<dbReference type="GO" id="GO:0000160">
    <property type="term" value="P:phosphorelay signal transduction system"/>
    <property type="evidence" value="ECO:0007669"/>
    <property type="project" value="InterPro"/>
</dbReference>
<dbReference type="PROSITE" id="PS51832">
    <property type="entry name" value="HD_GYP"/>
    <property type="match status" value="1"/>
</dbReference>
<evidence type="ECO:0000256" key="3">
    <source>
        <dbReference type="SAM" id="MobiDB-lite"/>
    </source>
</evidence>
<gene>
    <name evidence="6" type="ORF">C5Y83_00750</name>
</gene>
<dbReference type="SMART" id="SM00448">
    <property type="entry name" value="REC"/>
    <property type="match status" value="1"/>
</dbReference>
<dbReference type="Pfam" id="PF13487">
    <property type="entry name" value="HD_5"/>
    <property type="match status" value="1"/>
</dbReference>
<dbReference type="PROSITE" id="PS50110">
    <property type="entry name" value="RESPONSE_REGULATORY"/>
    <property type="match status" value="1"/>
</dbReference>
<protein>
    <submittedName>
        <fullName evidence="6">Two-component system response regulator</fullName>
    </submittedName>
</protein>
<feature type="domain" description="Response regulatory" evidence="4">
    <location>
        <begin position="86"/>
        <end position="203"/>
    </location>
</feature>
<name>A0A2S8G7Q6_9BACT</name>
<feature type="modified residue" description="4-aspartylphosphate" evidence="1">
    <location>
        <position position="136"/>
    </location>
</feature>
<sequence>MDALRSQRRSWKKWPAERESRKRTGLSRQFVNFNEGSCSDQTAHRLRSERIMTISPIADEMQATKDFACNQSSETTEATCAVPDAKIVVVDDEPVNIKVVSRLLRIEGYTQFVSTSDSRDAIQLLRQEQPDLVLLDLMMPHVSGIDILRQMREDKTLAHTPTIILTATTDRDTRVEALRTGANDFLNKPIDPSELVPRVGNLLVLKRHQDRLENYSRELESAVRERTAQLEASRRDILHCLARAAEFRDDDTGYHVLRVGRYARIIAQGMGMDTAEIDEIEQAAQLHDVGKIGIADDVLKKPGRLTDDEFQLMQKHANLGKRVLQRMSPQLELALRNHAKIGSDVLGAAKSPVLEMAARIALTHHEWWDGSGYPLGLKGEDIPLEGRITAIADVFDALSTKRCYKNAFPIDKCFTIMAEERGTHFDPDILDVFFAKRKEIVDVQMQYADDE</sequence>
<accession>A0A2S8G7Q6</accession>
<evidence type="ECO:0000256" key="2">
    <source>
        <dbReference type="SAM" id="Coils"/>
    </source>
</evidence>
<dbReference type="SMART" id="SM00471">
    <property type="entry name" value="HDc"/>
    <property type="match status" value="1"/>
</dbReference>
<feature type="domain" description="HD-GYP" evidence="5">
    <location>
        <begin position="230"/>
        <end position="449"/>
    </location>
</feature>
<dbReference type="CDD" id="cd17551">
    <property type="entry name" value="REC_RpfG-like"/>
    <property type="match status" value="1"/>
</dbReference>
<dbReference type="SUPFAM" id="SSF52172">
    <property type="entry name" value="CheY-like"/>
    <property type="match status" value="1"/>
</dbReference>
<dbReference type="PANTHER" id="PTHR45228:SF1">
    <property type="entry name" value="CYCLIC DI-GMP PHOSPHODIESTERASE TM_0186"/>
    <property type="match status" value="1"/>
</dbReference>
<reference evidence="6 7" key="1">
    <citation type="submission" date="2018-02" db="EMBL/GenBank/DDBJ databases">
        <title>Comparative genomes isolates from brazilian mangrove.</title>
        <authorList>
            <person name="Araujo J.E."/>
            <person name="Taketani R.G."/>
            <person name="Silva M.C.P."/>
            <person name="Loureco M.V."/>
            <person name="Andreote F.D."/>
        </authorList>
    </citation>
    <scope>NUCLEOTIDE SEQUENCE [LARGE SCALE GENOMIC DNA]</scope>
    <source>
        <strain evidence="6 7">Hex-1 MGV</strain>
    </source>
</reference>
<evidence type="ECO:0000259" key="4">
    <source>
        <dbReference type="PROSITE" id="PS50110"/>
    </source>
</evidence>
<dbReference type="SUPFAM" id="SSF109604">
    <property type="entry name" value="HD-domain/PDEase-like"/>
    <property type="match status" value="1"/>
</dbReference>
<dbReference type="CDD" id="cd00077">
    <property type="entry name" value="HDc"/>
    <property type="match status" value="1"/>
</dbReference>
<dbReference type="InterPro" id="IPR037522">
    <property type="entry name" value="HD_GYP_dom"/>
</dbReference>
<dbReference type="InterPro" id="IPR003607">
    <property type="entry name" value="HD/PDEase_dom"/>
</dbReference>
<dbReference type="InterPro" id="IPR001789">
    <property type="entry name" value="Sig_transdc_resp-reg_receiver"/>
</dbReference>
<dbReference type="Gene3D" id="3.40.50.2300">
    <property type="match status" value="1"/>
</dbReference>
<dbReference type="Proteomes" id="UP000238322">
    <property type="component" value="Unassembled WGS sequence"/>
</dbReference>
<proteinExistence type="predicted"/>
<organism evidence="6 7">
    <name type="scientific">Blastopirellula marina</name>
    <dbReference type="NCBI Taxonomy" id="124"/>
    <lineage>
        <taxon>Bacteria</taxon>
        <taxon>Pseudomonadati</taxon>
        <taxon>Planctomycetota</taxon>
        <taxon>Planctomycetia</taxon>
        <taxon>Pirellulales</taxon>
        <taxon>Pirellulaceae</taxon>
        <taxon>Blastopirellula</taxon>
    </lineage>
</organism>
<feature type="region of interest" description="Disordered" evidence="3">
    <location>
        <begin position="1"/>
        <end position="20"/>
    </location>
</feature>
<evidence type="ECO:0000256" key="1">
    <source>
        <dbReference type="PROSITE-ProRule" id="PRU00169"/>
    </source>
</evidence>
<evidence type="ECO:0000313" key="6">
    <source>
        <dbReference type="EMBL" id="PQO40495.1"/>
    </source>
</evidence>
<evidence type="ECO:0000259" key="5">
    <source>
        <dbReference type="PROSITE" id="PS51832"/>
    </source>
</evidence>
<feature type="compositionally biased region" description="Basic residues" evidence="3">
    <location>
        <begin position="1"/>
        <end position="12"/>
    </location>
</feature>
<comment type="caution">
    <text evidence="6">The sequence shown here is derived from an EMBL/GenBank/DDBJ whole genome shotgun (WGS) entry which is preliminary data.</text>
</comment>
<dbReference type="InterPro" id="IPR011006">
    <property type="entry name" value="CheY-like_superfamily"/>
</dbReference>
<keyword evidence="1" id="KW-0597">Phosphoprotein</keyword>
<dbReference type="PANTHER" id="PTHR45228">
    <property type="entry name" value="CYCLIC DI-GMP PHOSPHODIESTERASE TM_0186-RELATED"/>
    <property type="match status" value="1"/>
</dbReference>
<feature type="coiled-coil region" evidence="2">
    <location>
        <begin position="205"/>
        <end position="232"/>
    </location>
</feature>
<dbReference type="Gene3D" id="1.10.3210.10">
    <property type="entry name" value="Hypothetical protein af1432"/>
    <property type="match status" value="1"/>
</dbReference>
<dbReference type="AlphaFoldDB" id="A0A2S8G7Q6"/>
<keyword evidence="2" id="KW-0175">Coiled coil</keyword>
<evidence type="ECO:0000313" key="7">
    <source>
        <dbReference type="Proteomes" id="UP000238322"/>
    </source>
</evidence>
<dbReference type="InterPro" id="IPR052020">
    <property type="entry name" value="Cyclic_di-GMP/3'3'-cGAMP_PDE"/>
</dbReference>
<dbReference type="Pfam" id="PF00072">
    <property type="entry name" value="Response_reg"/>
    <property type="match status" value="1"/>
</dbReference>